<keyword evidence="2" id="KW-0560">Oxidoreductase</keyword>
<evidence type="ECO:0000256" key="2">
    <source>
        <dbReference type="ARBA" id="ARBA00023002"/>
    </source>
</evidence>
<dbReference type="PANTHER" id="PTHR43008:SF4">
    <property type="entry name" value="CHAIN DEHYDROGENASE, PUTATIVE (AFU_ORTHOLOGUE AFUA_4G08710)-RELATED"/>
    <property type="match status" value="1"/>
</dbReference>
<dbReference type="GO" id="GO:0016616">
    <property type="term" value="F:oxidoreductase activity, acting on the CH-OH group of donors, NAD or NADP as acceptor"/>
    <property type="evidence" value="ECO:0007669"/>
    <property type="project" value="UniProtKB-ARBA"/>
</dbReference>
<protein>
    <submittedName>
        <fullName evidence="3">Uncharacterized protein</fullName>
    </submittedName>
</protein>
<evidence type="ECO:0000313" key="3">
    <source>
        <dbReference type="EMBL" id="KAJ8101287.1"/>
    </source>
</evidence>
<keyword evidence="4" id="KW-1185">Reference proteome</keyword>
<dbReference type="GO" id="GO:0050664">
    <property type="term" value="F:oxidoreductase activity, acting on NAD(P)H, oxygen as acceptor"/>
    <property type="evidence" value="ECO:0007669"/>
    <property type="project" value="TreeGrafter"/>
</dbReference>
<name>A0AAD7VSP7_9ASCO</name>
<dbReference type="RefSeq" id="XP_056044737.1">
    <property type="nucleotide sequence ID" value="XM_056191773.1"/>
</dbReference>
<dbReference type="InterPro" id="IPR036291">
    <property type="entry name" value="NAD(P)-bd_dom_sf"/>
</dbReference>
<proteinExistence type="inferred from homology"/>
<dbReference type="SUPFAM" id="SSF51735">
    <property type="entry name" value="NAD(P)-binding Rossmann-fold domains"/>
    <property type="match status" value="1"/>
</dbReference>
<reference evidence="3" key="1">
    <citation type="submission" date="2023-03" db="EMBL/GenBank/DDBJ databases">
        <title>Near-Complete genome sequence of Lipomyces tetrasporous NRRL Y-64009, an oleaginous yeast capable of growing on lignocellulosic hydrolysates.</title>
        <authorList>
            <consortium name="Lawrence Berkeley National Laboratory"/>
            <person name="Jagtap S.S."/>
            <person name="Liu J.-J."/>
            <person name="Walukiewicz H.E."/>
            <person name="Pangilinan J."/>
            <person name="Lipzen A."/>
            <person name="Ahrendt S."/>
            <person name="Koriabine M."/>
            <person name="Cobaugh K."/>
            <person name="Salamov A."/>
            <person name="Yoshinaga Y."/>
            <person name="Ng V."/>
            <person name="Daum C."/>
            <person name="Grigoriev I.V."/>
            <person name="Slininger P.J."/>
            <person name="Dien B.S."/>
            <person name="Jin Y.-S."/>
            <person name="Rao C.V."/>
        </authorList>
    </citation>
    <scope>NUCLEOTIDE SEQUENCE</scope>
    <source>
        <strain evidence="3">NRRL Y-64009</strain>
    </source>
</reference>
<comment type="similarity">
    <text evidence="1">Belongs to the short-chain dehydrogenases/reductases (SDR) family.</text>
</comment>
<comment type="caution">
    <text evidence="3">The sequence shown here is derived from an EMBL/GenBank/DDBJ whole genome shotgun (WGS) entry which is preliminary data.</text>
</comment>
<dbReference type="Gene3D" id="3.40.50.720">
    <property type="entry name" value="NAD(P)-binding Rossmann-like Domain"/>
    <property type="match status" value="1"/>
</dbReference>
<dbReference type="PANTHER" id="PTHR43008">
    <property type="entry name" value="BENZIL REDUCTASE"/>
    <property type="match status" value="1"/>
</dbReference>
<dbReference type="EMBL" id="JARPMG010000004">
    <property type="protein sequence ID" value="KAJ8101287.1"/>
    <property type="molecule type" value="Genomic_DNA"/>
</dbReference>
<gene>
    <name evidence="3" type="ORF">POJ06DRAFT_93684</name>
</gene>
<organism evidence="3 4">
    <name type="scientific">Lipomyces tetrasporus</name>
    <dbReference type="NCBI Taxonomy" id="54092"/>
    <lineage>
        <taxon>Eukaryota</taxon>
        <taxon>Fungi</taxon>
        <taxon>Dikarya</taxon>
        <taxon>Ascomycota</taxon>
        <taxon>Saccharomycotina</taxon>
        <taxon>Lipomycetes</taxon>
        <taxon>Lipomycetales</taxon>
        <taxon>Lipomycetaceae</taxon>
        <taxon>Lipomyces</taxon>
    </lineage>
</organism>
<dbReference type="AlphaFoldDB" id="A0AAD7VSP7"/>
<dbReference type="GeneID" id="80886939"/>
<dbReference type="InterPro" id="IPR002347">
    <property type="entry name" value="SDR_fam"/>
</dbReference>
<dbReference type="Proteomes" id="UP001217417">
    <property type="component" value="Unassembled WGS sequence"/>
</dbReference>
<evidence type="ECO:0000313" key="4">
    <source>
        <dbReference type="Proteomes" id="UP001217417"/>
    </source>
</evidence>
<accession>A0AAD7VSP7</accession>
<evidence type="ECO:0000256" key="1">
    <source>
        <dbReference type="ARBA" id="ARBA00006484"/>
    </source>
</evidence>
<sequence length="131" mass="13703">MKRALFMDHLACLSPAEIHTTATMSTDPFSLFSLKGKVALITGASSGIGYAIAQTFAHAGAEIAFGYNSSPTAIQTAAALANAASVTVEAYKCPVSDSDAVASTSPTHILRRREICRIFIYMPTASFAGNP</sequence>
<dbReference type="Pfam" id="PF00106">
    <property type="entry name" value="adh_short"/>
    <property type="match status" value="1"/>
</dbReference>